<evidence type="ECO:0000313" key="1">
    <source>
        <dbReference type="EMBL" id="GBN62002.1"/>
    </source>
</evidence>
<organism evidence="1 2">
    <name type="scientific">Araneus ventricosus</name>
    <name type="common">Orbweaver spider</name>
    <name type="synonym">Epeira ventricosa</name>
    <dbReference type="NCBI Taxonomy" id="182803"/>
    <lineage>
        <taxon>Eukaryota</taxon>
        <taxon>Metazoa</taxon>
        <taxon>Ecdysozoa</taxon>
        <taxon>Arthropoda</taxon>
        <taxon>Chelicerata</taxon>
        <taxon>Arachnida</taxon>
        <taxon>Araneae</taxon>
        <taxon>Araneomorphae</taxon>
        <taxon>Entelegynae</taxon>
        <taxon>Araneoidea</taxon>
        <taxon>Araneidae</taxon>
        <taxon>Araneus</taxon>
    </lineage>
</organism>
<reference evidence="1 2" key="1">
    <citation type="journal article" date="2019" name="Sci. Rep.">
        <title>Orb-weaving spider Araneus ventricosus genome elucidates the spidroin gene catalogue.</title>
        <authorList>
            <person name="Kono N."/>
            <person name="Nakamura H."/>
            <person name="Ohtoshi R."/>
            <person name="Moran D.A.P."/>
            <person name="Shinohara A."/>
            <person name="Yoshida Y."/>
            <person name="Fujiwara M."/>
            <person name="Mori M."/>
            <person name="Tomita M."/>
            <person name="Arakawa K."/>
        </authorList>
    </citation>
    <scope>NUCLEOTIDE SEQUENCE [LARGE SCALE GENOMIC DNA]</scope>
</reference>
<gene>
    <name evidence="1" type="ORF">AVEN_205205_1</name>
</gene>
<dbReference type="EMBL" id="BGPR01013740">
    <property type="protein sequence ID" value="GBN62002.1"/>
    <property type="molecule type" value="Genomic_DNA"/>
</dbReference>
<name>A0A4Y2QF75_ARAVE</name>
<sequence>MLCEKRFINEIKEIDRSRKALVHITFPHSHHGCWSICAIGAPMNRNRRNQGAGHGVTKRQLPEFYLGSEMETYQMFLQRSEEMKITWCEIRTVVDVLLRPDHCMSRTSVLPSSNFLHQNQTCFCDITLAP</sequence>
<proteinExistence type="predicted"/>
<dbReference type="Proteomes" id="UP000499080">
    <property type="component" value="Unassembled WGS sequence"/>
</dbReference>
<dbReference type="AlphaFoldDB" id="A0A4Y2QF75"/>
<evidence type="ECO:0000313" key="2">
    <source>
        <dbReference type="Proteomes" id="UP000499080"/>
    </source>
</evidence>
<comment type="caution">
    <text evidence="1">The sequence shown here is derived from an EMBL/GenBank/DDBJ whole genome shotgun (WGS) entry which is preliminary data.</text>
</comment>
<accession>A0A4Y2QF75</accession>
<keyword evidence="2" id="KW-1185">Reference proteome</keyword>
<protein>
    <submittedName>
        <fullName evidence="1">Uncharacterized protein</fullName>
    </submittedName>
</protein>